<evidence type="ECO:0000313" key="3">
    <source>
        <dbReference type="Proteomes" id="UP001206925"/>
    </source>
</evidence>
<protein>
    <recommendedName>
        <fullName evidence="4">Membrane-associated kinase regulator 5</fullName>
    </recommendedName>
</protein>
<gene>
    <name evidence="2" type="ORF">M8C21_021814</name>
</gene>
<reference evidence="2" key="1">
    <citation type="submission" date="2022-06" db="EMBL/GenBank/DDBJ databases">
        <title>Uncovering the hologenomic basis of an extraordinary plant invasion.</title>
        <authorList>
            <person name="Bieker V.C."/>
            <person name="Martin M.D."/>
            <person name="Gilbert T."/>
            <person name="Hodgins K."/>
            <person name="Battlay P."/>
            <person name="Petersen B."/>
            <person name="Wilson J."/>
        </authorList>
    </citation>
    <scope>NUCLEOTIDE SEQUENCE</scope>
    <source>
        <strain evidence="2">AA19_3_7</strain>
        <tissue evidence="2">Leaf</tissue>
    </source>
</reference>
<organism evidence="2 3">
    <name type="scientific">Ambrosia artemisiifolia</name>
    <name type="common">Common ragweed</name>
    <dbReference type="NCBI Taxonomy" id="4212"/>
    <lineage>
        <taxon>Eukaryota</taxon>
        <taxon>Viridiplantae</taxon>
        <taxon>Streptophyta</taxon>
        <taxon>Embryophyta</taxon>
        <taxon>Tracheophyta</taxon>
        <taxon>Spermatophyta</taxon>
        <taxon>Magnoliopsida</taxon>
        <taxon>eudicotyledons</taxon>
        <taxon>Gunneridae</taxon>
        <taxon>Pentapetalae</taxon>
        <taxon>asterids</taxon>
        <taxon>campanulids</taxon>
        <taxon>Asterales</taxon>
        <taxon>Asteraceae</taxon>
        <taxon>Asteroideae</taxon>
        <taxon>Heliantheae alliance</taxon>
        <taxon>Heliantheae</taxon>
        <taxon>Ambrosia</taxon>
    </lineage>
</organism>
<dbReference type="Proteomes" id="UP001206925">
    <property type="component" value="Unassembled WGS sequence"/>
</dbReference>
<feature type="region of interest" description="Disordered" evidence="1">
    <location>
        <begin position="53"/>
        <end position="75"/>
    </location>
</feature>
<feature type="non-terminal residue" evidence="2">
    <location>
        <position position="238"/>
    </location>
</feature>
<dbReference type="EMBL" id="JAMZMK010011335">
    <property type="protein sequence ID" value="KAI7727702.1"/>
    <property type="molecule type" value="Genomic_DNA"/>
</dbReference>
<dbReference type="AlphaFoldDB" id="A0AAD5BQL8"/>
<dbReference type="GO" id="GO:0005886">
    <property type="term" value="C:plasma membrane"/>
    <property type="evidence" value="ECO:0007669"/>
    <property type="project" value="InterPro"/>
</dbReference>
<keyword evidence="3" id="KW-1185">Reference proteome</keyword>
<evidence type="ECO:0008006" key="4">
    <source>
        <dbReference type="Google" id="ProtNLM"/>
    </source>
</evidence>
<proteinExistence type="predicted"/>
<dbReference type="InterPro" id="IPR039619">
    <property type="entry name" value="MAKR2/5"/>
</dbReference>
<evidence type="ECO:0000313" key="2">
    <source>
        <dbReference type="EMBL" id="KAI7727702.1"/>
    </source>
</evidence>
<dbReference type="PANTHER" id="PTHR33929">
    <property type="entry name" value="MEMBRANE-ASSOCIATED KINASE REGULATOR 2-RELATED"/>
    <property type="match status" value="1"/>
</dbReference>
<name>A0AAD5BQL8_AMBAR</name>
<dbReference type="PANTHER" id="PTHR33929:SF15">
    <property type="entry name" value="MEMBRANE-ASSOCIATED KINASE REGULATOR 2_5"/>
    <property type="match status" value="1"/>
</dbReference>
<evidence type="ECO:0000256" key="1">
    <source>
        <dbReference type="SAM" id="MobiDB-lite"/>
    </source>
</evidence>
<accession>A0AAD5BQL8</accession>
<sequence length="238" mass="26713">LLKFWRNAGVGDPLFSGHFNITEDEGSLFDLVITNPDNGFNLHPYQQYYSPNSKQSLFSNNKRKVSPLDSSNTKTPRSPFRALMLGFHNTKTKSDKKKIKRQIEEVTFGSDKFIDNDQPPSKRFSKEVVNKYMSLIKPLYIKVSRRSNDKVRLSEDSVFKHLGKCRSSSSSSAGKFTPSPAARSYDSVLQQDGIQSAILHCKKSYSSPSRECNVLSRSGSAPSQGTRVCIDEGKRCSI</sequence>
<comment type="caution">
    <text evidence="2">The sequence shown here is derived from an EMBL/GenBank/DDBJ whole genome shotgun (WGS) entry which is preliminary data.</text>
</comment>